<evidence type="ECO:0000313" key="7">
    <source>
        <dbReference type="Proteomes" id="UP000315003"/>
    </source>
</evidence>
<protein>
    <recommendedName>
        <fullName evidence="5">4-O-methyl-glucuronoyl methylesterase-like domain-containing protein</fullName>
    </recommendedName>
</protein>
<keyword evidence="1" id="KW-0719">Serine esterase</keyword>
<reference evidence="6 7" key="1">
    <citation type="submission" date="2019-02" db="EMBL/GenBank/DDBJ databases">
        <title>Deep-cultivation of Planctomycetes and their phenomic and genomic characterization uncovers novel biology.</title>
        <authorList>
            <person name="Wiegand S."/>
            <person name="Jogler M."/>
            <person name="Boedeker C."/>
            <person name="Pinto D."/>
            <person name="Vollmers J."/>
            <person name="Rivas-Marin E."/>
            <person name="Kohn T."/>
            <person name="Peeters S.H."/>
            <person name="Heuer A."/>
            <person name="Rast P."/>
            <person name="Oberbeckmann S."/>
            <person name="Bunk B."/>
            <person name="Jeske O."/>
            <person name="Meyerdierks A."/>
            <person name="Storesund J.E."/>
            <person name="Kallscheuer N."/>
            <person name="Luecker S."/>
            <person name="Lage O.M."/>
            <person name="Pohl T."/>
            <person name="Merkel B.J."/>
            <person name="Hornburger P."/>
            <person name="Mueller R.-W."/>
            <person name="Bruemmer F."/>
            <person name="Labrenz M."/>
            <person name="Spormann A.M."/>
            <person name="Op den Camp H."/>
            <person name="Overmann J."/>
            <person name="Amann R."/>
            <person name="Jetten M.S.M."/>
            <person name="Mascher T."/>
            <person name="Medema M.H."/>
            <person name="Devos D.P."/>
            <person name="Kaster A.-K."/>
            <person name="Ovreas L."/>
            <person name="Rohde M."/>
            <person name="Galperin M.Y."/>
            <person name="Jogler C."/>
        </authorList>
    </citation>
    <scope>NUCLEOTIDE SEQUENCE [LARGE SCALE GENOMIC DNA]</scope>
    <source>
        <strain evidence="6 7">SV_7m_r</strain>
    </source>
</reference>
<organism evidence="6 7">
    <name type="scientific">Stieleria bergensis</name>
    <dbReference type="NCBI Taxonomy" id="2528025"/>
    <lineage>
        <taxon>Bacteria</taxon>
        <taxon>Pseudomonadati</taxon>
        <taxon>Planctomycetota</taxon>
        <taxon>Planctomycetia</taxon>
        <taxon>Pirellulales</taxon>
        <taxon>Pirellulaceae</taxon>
        <taxon>Stieleria</taxon>
    </lineage>
</organism>
<sequence length="425" mass="47407" precursor="true">MRLLRSVFVSAFALTTLSVSVAQTVSETKPAPWKANPELVAKKQQSRNNQFNYVEANVPDYQLPDPLVASNGAKVADAQTWYQQRRPELMELFRTQVYGRRPSTPYKTRAKVVQTRDNVFGLGASGAQYTLTIETENGSHSFDFVLFVPQSKQPVPVIVQMNNRKFISLDEADKQPDGFWSVKRILEAGFATAAFHTSDVDPDRKDGYEQGIRALLDDPDSDEDSRWKALSAWGWGASRVLDHLETMPAIDAKRSAIVGHSRGGKSALWTAAEDTRFAIAYSNNSGCGGAALSRRAYGETVKRITSSFPHWFCNRFANFSDRESELPVDQHQLIALVAPRSVYVTSSDQDLWADPKGEYTSLINAAPVFKLLGLQAIEPSEMPALDAPRHQGATGYHVRSGAHNLTEQDWVSFLKFAKSRFKQER</sequence>
<dbReference type="RefSeq" id="WP_145275735.1">
    <property type="nucleotide sequence ID" value="NZ_CP036272.1"/>
</dbReference>
<dbReference type="InterPro" id="IPR054579">
    <property type="entry name" value="GCE-like_dom"/>
</dbReference>
<dbReference type="Pfam" id="PF22244">
    <property type="entry name" value="GCE_fung"/>
    <property type="match status" value="1"/>
</dbReference>
<keyword evidence="3" id="KW-0378">Hydrolase</keyword>
<accession>A0A517SZR4</accession>
<keyword evidence="2 4" id="KW-0732">Signal</keyword>
<feature type="chain" id="PRO_5022030974" description="4-O-methyl-glucuronoyl methylesterase-like domain-containing protein" evidence="4">
    <location>
        <begin position="23"/>
        <end position="425"/>
    </location>
</feature>
<dbReference type="InterPro" id="IPR029058">
    <property type="entry name" value="AB_hydrolase_fold"/>
</dbReference>
<evidence type="ECO:0000313" key="6">
    <source>
        <dbReference type="EMBL" id="QDT61572.1"/>
    </source>
</evidence>
<evidence type="ECO:0000256" key="3">
    <source>
        <dbReference type="ARBA" id="ARBA00022801"/>
    </source>
</evidence>
<evidence type="ECO:0000256" key="1">
    <source>
        <dbReference type="ARBA" id="ARBA00022487"/>
    </source>
</evidence>
<dbReference type="GO" id="GO:0052689">
    <property type="term" value="F:carboxylic ester hydrolase activity"/>
    <property type="evidence" value="ECO:0007669"/>
    <property type="project" value="UniProtKB-KW"/>
</dbReference>
<feature type="domain" description="4-O-methyl-glucuronoyl methylesterase-like" evidence="5">
    <location>
        <begin position="132"/>
        <end position="373"/>
    </location>
</feature>
<dbReference type="Proteomes" id="UP000315003">
    <property type="component" value="Chromosome"/>
</dbReference>
<name>A0A517SZR4_9BACT</name>
<evidence type="ECO:0000259" key="5">
    <source>
        <dbReference type="Pfam" id="PF22244"/>
    </source>
</evidence>
<dbReference type="Gene3D" id="3.40.50.1820">
    <property type="entry name" value="alpha/beta hydrolase"/>
    <property type="match status" value="1"/>
</dbReference>
<dbReference type="OrthoDB" id="9809261at2"/>
<gene>
    <name evidence="6" type="ORF">SV7mr_41090</name>
</gene>
<dbReference type="SUPFAM" id="SSF53474">
    <property type="entry name" value="alpha/beta-Hydrolases"/>
    <property type="match status" value="1"/>
</dbReference>
<proteinExistence type="predicted"/>
<evidence type="ECO:0000256" key="4">
    <source>
        <dbReference type="SAM" id="SignalP"/>
    </source>
</evidence>
<keyword evidence="7" id="KW-1185">Reference proteome</keyword>
<feature type="signal peptide" evidence="4">
    <location>
        <begin position="1"/>
        <end position="22"/>
    </location>
</feature>
<dbReference type="EMBL" id="CP036272">
    <property type="protein sequence ID" value="QDT61572.1"/>
    <property type="molecule type" value="Genomic_DNA"/>
</dbReference>
<evidence type="ECO:0000256" key="2">
    <source>
        <dbReference type="ARBA" id="ARBA00022729"/>
    </source>
</evidence>
<dbReference type="AlphaFoldDB" id="A0A517SZR4"/>